<keyword evidence="3" id="KW-0645">Protease</keyword>
<proteinExistence type="predicted"/>
<keyword evidence="2" id="KW-0031">Aminopeptidase</keyword>
<evidence type="ECO:0000256" key="5">
    <source>
        <dbReference type="ARBA" id="ARBA00022729"/>
    </source>
</evidence>
<dbReference type="SUPFAM" id="SSF53187">
    <property type="entry name" value="Zn-dependent exopeptidases"/>
    <property type="match status" value="1"/>
</dbReference>
<dbReference type="Gene3D" id="2.60.40.10">
    <property type="entry name" value="Immunoglobulins"/>
    <property type="match status" value="1"/>
</dbReference>
<dbReference type="PROSITE" id="PS50093">
    <property type="entry name" value="PKD"/>
    <property type="match status" value="1"/>
</dbReference>
<dbReference type="RefSeq" id="WP_261697417.1">
    <property type="nucleotide sequence ID" value="NZ_CP104694.1"/>
</dbReference>
<dbReference type="InterPro" id="IPR013783">
    <property type="entry name" value="Ig-like_fold"/>
</dbReference>
<evidence type="ECO:0000256" key="8">
    <source>
        <dbReference type="SAM" id="SignalP"/>
    </source>
</evidence>
<dbReference type="SUPFAM" id="SSF49299">
    <property type="entry name" value="PKD domain"/>
    <property type="match status" value="1"/>
</dbReference>
<name>A0ABY6BKP8_9GAMM</name>
<accession>A0ABY6BKP8</accession>
<evidence type="ECO:0000256" key="2">
    <source>
        <dbReference type="ARBA" id="ARBA00022438"/>
    </source>
</evidence>
<dbReference type="InterPro" id="IPR000601">
    <property type="entry name" value="PKD_dom"/>
</dbReference>
<organism evidence="10 11">
    <name type="scientific">Tahibacter amnicola</name>
    <dbReference type="NCBI Taxonomy" id="2976241"/>
    <lineage>
        <taxon>Bacteria</taxon>
        <taxon>Pseudomonadati</taxon>
        <taxon>Pseudomonadota</taxon>
        <taxon>Gammaproteobacteria</taxon>
        <taxon>Lysobacterales</taxon>
        <taxon>Rhodanobacteraceae</taxon>
        <taxon>Tahibacter</taxon>
    </lineage>
</organism>
<evidence type="ECO:0000256" key="7">
    <source>
        <dbReference type="ARBA" id="ARBA00022833"/>
    </source>
</evidence>
<keyword evidence="7" id="KW-0862">Zinc</keyword>
<feature type="domain" description="PKD" evidence="9">
    <location>
        <begin position="439"/>
        <end position="526"/>
    </location>
</feature>
<dbReference type="InterPro" id="IPR007484">
    <property type="entry name" value="Peptidase_M28"/>
</dbReference>
<feature type="signal peptide" evidence="8">
    <location>
        <begin position="1"/>
        <end position="33"/>
    </location>
</feature>
<dbReference type="Pfam" id="PF04151">
    <property type="entry name" value="PPC"/>
    <property type="match status" value="2"/>
</dbReference>
<feature type="chain" id="PRO_5047115660" evidence="8">
    <location>
        <begin position="34"/>
        <end position="733"/>
    </location>
</feature>
<evidence type="ECO:0000256" key="4">
    <source>
        <dbReference type="ARBA" id="ARBA00022723"/>
    </source>
</evidence>
<dbReference type="Gene3D" id="3.40.630.10">
    <property type="entry name" value="Zn peptidases"/>
    <property type="match status" value="1"/>
</dbReference>
<dbReference type="CDD" id="cd00146">
    <property type="entry name" value="PKD"/>
    <property type="match status" value="1"/>
</dbReference>
<evidence type="ECO:0000256" key="3">
    <source>
        <dbReference type="ARBA" id="ARBA00022670"/>
    </source>
</evidence>
<protein>
    <submittedName>
        <fullName evidence="10">M20/M25/M40 family metallo-hydrolase</fullName>
    </submittedName>
</protein>
<dbReference type="InterPro" id="IPR035986">
    <property type="entry name" value="PKD_dom_sf"/>
</dbReference>
<gene>
    <name evidence="10" type="ORF">N4264_12780</name>
</gene>
<evidence type="ECO:0000256" key="6">
    <source>
        <dbReference type="ARBA" id="ARBA00022801"/>
    </source>
</evidence>
<dbReference type="Pfam" id="PF18911">
    <property type="entry name" value="PKD_4"/>
    <property type="match status" value="1"/>
</dbReference>
<sequence>MNCLSTRFARSCLNQLRGMIYLIFLAGSSAAMAQSHHQPAIDTEQDPFAPVFIVTSKNTFEEIRKFARDGVERRDSLGTPLVVAQVQAYQLSDISHRIHERELRCGGFFAFASRAEADAFIRADRAADSVSRAVLVDYTIDNSATVNPWLPAVTESRIRDTLTSLTSYRNRYYNSTYGRTSAEWIRTTWANLAAGRTDVTAELFTACSNCSTQPSVILTIQGTDLASEVIVLGAHLDSINGSAGGSSEQLAPGADDDGSGIATLTEVIRISLASGWKPKRTVKFMGYAAEEVGLRGSNAIAQSFKNSGINVVGVMQFDMTNYKSGNVEDMQLITDYSNAALKTFVTNLFDHYLAPMGLTRSTYTCGYGCSDHASWTSAGFPAAMMFEAGDSGGGYFPYIHTANDTLANMGNSAQNSVKFAQLGLAFLGELGKTKSTTPGNQPPVANFSFSFSGLSGTFTDSSTDSDGTIASRSWAFGDGTTSTATHPSKTYASAGTYSVTLTVTDNQGATHSKTQSVTVTDSSGNVLSNGVPKTGISGAVNATQVFTLVVPAGATNLRFVTSGGTGDADLYVKFGSAPTTSSYDCKSTGSANAETCAISSAQAGTYYVMVHAYSAFSGMSLTGSYSTGGGNVLQNGVPVSGLTATSGNSLSYTLVVPAGATNLRFTTSGGTGDADLYVRFGSPPTTSTYTCRSWASGNTETCAIANAQAGTYHVMVRAYATFSGATLTGSFTP</sequence>
<dbReference type="Pfam" id="PF04389">
    <property type="entry name" value="Peptidase_M28"/>
    <property type="match status" value="1"/>
</dbReference>
<dbReference type="SMART" id="SM00089">
    <property type="entry name" value="PKD"/>
    <property type="match status" value="1"/>
</dbReference>
<evidence type="ECO:0000259" key="9">
    <source>
        <dbReference type="PROSITE" id="PS50093"/>
    </source>
</evidence>
<evidence type="ECO:0000256" key="1">
    <source>
        <dbReference type="ARBA" id="ARBA00001913"/>
    </source>
</evidence>
<evidence type="ECO:0000313" key="11">
    <source>
        <dbReference type="Proteomes" id="UP001064632"/>
    </source>
</evidence>
<keyword evidence="6" id="KW-0378">Hydrolase</keyword>
<comment type="cofactor">
    <cofactor evidence="1">
        <name>Ca(2+)</name>
        <dbReference type="ChEBI" id="CHEBI:29108"/>
    </cofactor>
</comment>
<evidence type="ECO:0000313" key="10">
    <source>
        <dbReference type="EMBL" id="UXI70469.1"/>
    </source>
</evidence>
<reference evidence="10" key="1">
    <citation type="submission" date="2022-09" db="EMBL/GenBank/DDBJ databases">
        <title>Tahibacter sp. nov., isolated from a fresh water.</title>
        <authorList>
            <person name="Baek J.H."/>
            <person name="Lee J.K."/>
            <person name="Kim J.M."/>
            <person name="Jeon C.O."/>
        </authorList>
    </citation>
    <scope>NUCLEOTIDE SEQUENCE</scope>
    <source>
        <strain evidence="10">W38</strain>
    </source>
</reference>
<dbReference type="PANTHER" id="PTHR12147:SF56">
    <property type="entry name" value="AMINOPEPTIDASE YDR415C-RELATED"/>
    <property type="match status" value="1"/>
</dbReference>
<dbReference type="InterPro" id="IPR045175">
    <property type="entry name" value="M28_fam"/>
</dbReference>
<dbReference type="Gene3D" id="2.60.120.380">
    <property type="match status" value="2"/>
</dbReference>
<keyword evidence="11" id="KW-1185">Reference proteome</keyword>
<dbReference type="EMBL" id="CP104694">
    <property type="protein sequence ID" value="UXI70469.1"/>
    <property type="molecule type" value="Genomic_DNA"/>
</dbReference>
<keyword evidence="4" id="KW-0479">Metal-binding</keyword>
<dbReference type="InterPro" id="IPR022409">
    <property type="entry name" value="PKD/Chitinase_dom"/>
</dbReference>
<dbReference type="PANTHER" id="PTHR12147">
    <property type="entry name" value="METALLOPEPTIDASE M28 FAMILY MEMBER"/>
    <property type="match status" value="1"/>
</dbReference>
<keyword evidence="5 8" id="KW-0732">Signal</keyword>
<dbReference type="Proteomes" id="UP001064632">
    <property type="component" value="Chromosome"/>
</dbReference>
<dbReference type="InterPro" id="IPR007280">
    <property type="entry name" value="Peptidase_C_arc/bac"/>
</dbReference>